<proteinExistence type="predicted"/>
<dbReference type="EMBL" id="AFVZ01000001">
    <property type="protein sequence ID" value="EHN58707.1"/>
    <property type="molecule type" value="Genomic_DNA"/>
</dbReference>
<dbReference type="PANTHER" id="PTHR43364">
    <property type="entry name" value="NADH-SPECIFIC METHYLGLYOXAL REDUCTASE-RELATED"/>
    <property type="match status" value="1"/>
</dbReference>
<dbReference type="CDD" id="cd19092">
    <property type="entry name" value="AKR_BsYcsN_EcYdhF-like"/>
    <property type="match status" value="1"/>
</dbReference>
<dbReference type="InterPro" id="IPR023210">
    <property type="entry name" value="NADP_OxRdtase_dom"/>
</dbReference>
<dbReference type="Proteomes" id="UP000004959">
    <property type="component" value="Chromosome"/>
</dbReference>
<dbReference type="Pfam" id="PF00248">
    <property type="entry name" value="Aldo_ket_red"/>
    <property type="match status" value="1"/>
</dbReference>
<comment type="caution">
    <text evidence="2">The sequence shown here is derived from an EMBL/GenBank/DDBJ whole genome shotgun (WGS) entry which is preliminary data.</text>
</comment>
<dbReference type="AlphaFoldDB" id="G9WJA1"/>
<dbReference type="PANTHER" id="PTHR43364:SF1">
    <property type="entry name" value="OXIDOREDUCTASE YDHF"/>
    <property type="match status" value="1"/>
</dbReference>
<dbReference type="InterPro" id="IPR036812">
    <property type="entry name" value="NAD(P)_OxRdtase_dom_sf"/>
</dbReference>
<dbReference type="HOGENOM" id="CLU_023205_8_1_9"/>
<dbReference type="GO" id="GO:0005829">
    <property type="term" value="C:cytosol"/>
    <property type="evidence" value="ECO:0007669"/>
    <property type="project" value="TreeGrafter"/>
</dbReference>
<dbReference type="SUPFAM" id="SSF51430">
    <property type="entry name" value="NAD(P)-linked oxidoreductase"/>
    <property type="match status" value="1"/>
</dbReference>
<accession>G9WJA1</accession>
<feature type="domain" description="NADP-dependent oxidoreductase" evidence="1">
    <location>
        <begin position="16"/>
        <end position="309"/>
    </location>
</feature>
<organism evidence="2 3">
    <name type="scientific">Oenococcus kitaharae DSM 17330</name>
    <dbReference type="NCBI Taxonomy" id="1045004"/>
    <lineage>
        <taxon>Bacteria</taxon>
        <taxon>Bacillati</taxon>
        <taxon>Bacillota</taxon>
        <taxon>Bacilli</taxon>
        <taxon>Lactobacillales</taxon>
        <taxon>Lactobacillaceae</taxon>
        <taxon>Oenococcus</taxon>
    </lineage>
</organism>
<reference evidence="2 3" key="1">
    <citation type="journal article" date="2012" name="PLoS ONE">
        <title>Functional divergence in the genus oenococcus as predicted by genome sequencing of the newly-described species, Oenococcus kitaharae.</title>
        <authorList>
            <person name="Borneman A.R."/>
            <person name="McCarthy J.M."/>
            <person name="Chambers P.J."/>
            <person name="Bartowsky E.J."/>
        </authorList>
    </citation>
    <scope>NUCLEOTIDE SEQUENCE [LARGE SCALE GENOMIC DNA]</scope>
    <source>
        <strain evidence="3">DSM17330</strain>
    </source>
</reference>
<dbReference type="Gene3D" id="3.20.20.100">
    <property type="entry name" value="NADP-dependent oxidoreductase domain"/>
    <property type="match status" value="1"/>
</dbReference>
<evidence type="ECO:0000313" key="3">
    <source>
        <dbReference type="Proteomes" id="UP000004959"/>
    </source>
</evidence>
<dbReference type="OrthoDB" id="9773828at2"/>
<gene>
    <name evidence="2" type="ORF">OKIT_0594</name>
</gene>
<evidence type="ECO:0000313" key="2">
    <source>
        <dbReference type="EMBL" id="EHN58707.1"/>
    </source>
</evidence>
<dbReference type="InterPro" id="IPR050523">
    <property type="entry name" value="AKR_Detox_Biosynth"/>
</dbReference>
<dbReference type="STRING" id="336988.NT96_05745"/>
<dbReference type="eggNOG" id="COG4989">
    <property type="taxonomic scope" value="Bacteria"/>
</dbReference>
<dbReference type="RefSeq" id="WP_007745171.1">
    <property type="nucleotide sequence ID" value="NZ_CM001398.1"/>
</dbReference>
<dbReference type="PATRIC" id="fig|1045004.4.peg.594"/>
<protein>
    <submittedName>
        <fullName evidence="2">Oxidoreductasealdo/keto reductase family</fullName>
    </submittedName>
</protein>
<sequence>MKQIELGQSALKASQIALGVMRINERDAKQAVETVSAALDAGINYFDTADIYGNGRSSTIFGQALKDAGVDRDKIFIQTKAGIILKDGQINGDGFKGLRYDFSRDHLISAVDIELQRLQTDHVDFLLLHRPDTLMEPSEIAEAFSQLEASGKVLHFGVSNFTPYDVDLLQQALSQRLEVNQLQFGLGHADMIAENIQMNINGKAEFDTHVRTFDVLTYSRLHKMTIQAWSPFQYGMFAGVFIDNPKFQPLNDELQTLADKYGVTKNGIATAWILKHPARIQAILGSMSPNHIKEMADVDKVHLTNQEWYDLYQTAGYPLP</sequence>
<name>G9WJA1_9LACO</name>
<keyword evidence="3" id="KW-1185">Reference proteome</keyword>
<evidence type="ECO:0000259" key="1">
    <source>
        <dbReference type="Pfam" id="PF00248"/>
    </source>
</evidence>